<protein>
    <submittedName>
        <fullName evidence="1">Uncharacterized protein</fullName>
    </submittedName>
</protein>
<organism evidence="1 2">
    <name type="scientific">Aquitalea magnusonii</name>
    <dbReference type="NCBI Taxonomy" id="332411"/>
    <lineage>
        <taxon>Bacteria</taxon>
        <taxon>Pseudomonadati</taxon>
        <taxon>Pseudomonadota</taxon>
        <taxon>Betaproteobacteria</taxon>
        <taxon>Neisseriales</taxon>
        <taxon>Chromobacteriaceae</taxon>
        <taxon>Aquitalea</taxon>
    </lineage>
</organism>
<evidence type="ECO:0000313" key="1">
    <source>
        <dbReference type="EMBL" id="BBF86200.1"/>
    </source>
</evidence>
<reference evidence="2" key="1">
    <citation type="journal article" date="2017" name="Biotechnol. Biofuels">
        <title>Evaluation of environmental bacterial communities as a factor affecting the growth of duckweed Lemna minor.</title>
        <authorList>
            <person name="Ishizawa H."/>
            <person name="Kuroda M."/>
            <person name="Morikawa M."/>
            <person name="Ike M."/>
        </authorList>
    </citation>
    <scope>NUCLEOTIDE SEQUENCE [LARGE SCALE GENOMIC DNA]</scope>
    <source>
        <strain evidence="2">H3</strain>
    </source>
</reference>
<dbReference type="KEGG" id="amah:DLM_2594"/>
<name>A0A3G9GEA2_9NEIS</name>
<keyword evidence="2" id="KW-1185">Reference proteome</keyword>
<dbReference type="AlphaFoldDB" id="A0A3G9GEA2"/>
<reference evidence="2" key="3">
    <citation type="journal article" date="2017" name="Plant Physiol. Biochem.">
        <title>Differential oxidative and antioxidative response of duckweed Lemna minor toward plant growth promoting/inhibiting bacteria.</title>
        <authorList>
            <person name="Ishizawa H."/>
            <person name="Kuroda M."/>
            <person name="Morikawa M."/>
            <person name="Ike M."/>
        </authorList>
    </citation>
    <scope>NUCLEOTIDE SEQUENCE [LARGE SCALE GENOMIC DNA]</scope>
    <source>
        <strain evidence="2">H3</strain>
    </source>
</reference>
<proteinExistence type="predicted"/>
<accession>A0A3G9GEA2</accession>
<sequence length="42" mass="4613">MGQCLAAITVMRDCVKPRQGWQGSWRGSARRACVEPITKPPA</sequence>
<dbReference type="Proteomes" id="UP000198290">
    <property type="component" value="Chromosome"/>
</dbReference>
<gene>
    <name evidence="1" type="ORF">DLM_2594</name>
</gene>
<evidence type="ECO:0000313" key="2">
    <source>
        <dbReference type="Proteomes" id="UP000198290"/>
    </source>
</evidence>
<reference evidence="1 2" key="2">
    <citation type="journal article" date="2017" name="Genome Announc.">
        <title>Draft genome sequence of Aquitalea magnusonii strain H3, a plant growth-promoting bacterium of duckweed Lemna minor.</title>
        <authorList>
            <person name="Ishizawa H."/>
            <person name="Kuroda M."/>
            <person name="Ike M."/>
        </authorList>
    </citation>
    <scope>NUCLEOTIDE SEQUENCE [LARGE SCALE GENOMIC DNA]</scope>
    <source>
        <strain evidence="1 2">H3</strain>
    </source>
</reference>
<dbReference type="EMBL" id="AP018823">
    <property type="protein sequence ID" value="BBF86200.1"/>
    <property type="molecule type" value="Genomic_DNA"/>
</dbReference>